<dbReference type="OrthoDB" id="113473at2"/>
<organism evidence="9 10">
    <name type="scientific">Granulicella pectinivorans</name>
    <dbReference type="NCBI Taxonomy" id="474950"/>
    <lineage>
        <taxon>Bacteria</taxon>
        <taxon>Pseudomonadati</taxon>
        <taxon>Acidobacteriota</taxon>
        <taxon>Terriglobia</taxon>
        <taxon>Terriglobales</taxon>
        <taxon>Acidobacteriaceae</taxon>
        <taxon>Granulicella</taxon>
    </lineage>
</organism>
<sequence>MTINAPLIQRLAPCTLLLLAATAHAQFSLSTAVDVAVKRNPKVLMAEANVQKAEAQLSQAHSAYIPQVTIGGGFGNSYGYSPNPPTLFAANAGSLVYNQSQFDYIRSAHAGVKAAQLAYDDARDAVAEDTALSYAALDHDTKREAAIRQQRNYAEALVRIEQERVDAGKDSAIDLTQAKLSRARLHQSLLHAQDTTAIDRDHLANLLGLNPGAVQLDGVFPDAPLPVAPVSLEAYTSPGVASAFAAAHAKQEQAFGDARYLYRPQFNLIVQYNRYATFTDSFKQIESLKGGNSIGANQSVFAIQIVLPLYDRVHQAKARESAADASHAYQEARNAQFLSFDGQSKLRHSIEELQANADVAGLEQQLSQQQLEILRVQLRGTTPDGPQMTPKDEQNALIGERDKYLAVIDAAYQLRQAEISLLRQTGGLTAWLKSLSSTTVPTTTP</sequence>
<evidence type="ECO:0000256" key="3">
    <source>
        <dbReference type="ARBA" id="ARBA00022448"/>
    </source>
</evidence>
<dbReference type="InterPro" id="IPR051906">
    <property type="entry name" value="TolC-like"/>
</dbReference>
<evidence type="ECO:0000256" key="8">
    <source>
        <dbReference type="SAM" id="SignalP"/>
    </source>
</evidence>
<comment type="subcellular location">
    <subcellularLocation>
        <location evidence="1">Cell outer membrane</location>
    </subcellularLocation>
</comment>
<protein>
    <submittedName>
        <fullName evidence="9">Outer membrane protein TolC</fullName>
    </submittedName>
</protein>
<name>A0A1I6MMT0_9BACT</name>
<keyword evidence="4" id="KW-1134">Transmembrane beta strand</keyword>
<dbReference type="Pfam" id="PF02321">
    <property type="entry name" value="OEP"/>
    <property type="match status" value="1"/>
</dbReference>
<evidence type="ECO:0000256" key="7">
    <source>
        <dbReference type="ARBA" id="ARBA00023237"/>
    </source>
</evidence>
<feature type="chain" id="PRO_5011465202" evidence="8">
    <location>
        <begin position="26"/>
        <end position="445"/>
    </location>
</feature>
<evidence type="ECO:0000256" key="4">
    <source>
        <dbReference type="ARBA" id="ARBA00022452"/>
    </source>
</evidence>
<dbReference type="RefSeq" id="WP_089840122.1">
    <property type="nucleotide sequence ID" value="NZ_FOZL01000001.1"/>
</dbReference>
<proteinExistence type="inferred from homology"/>
<comment type="similarity">
    <text evidence="2">Belongs to the outer membrane factor (OMF) (TC 1.B.17) family.</text>
</comment>
<keyword evidence="7" id="KW-0998">Cell outer membrane</keyword>
<feature type="signal peptide" evidence="8">
    <location>
        <begin position="1"/>
        <end position="25"/>
    </location>
</feature>
<dbReference type="GO" id="GO:0015288">
    <property type="term" value="F:porin activity"/>
    <property type="evidence" value="ECO:0007669"/>
    <property type="project" value="TreeGrafter"/>
</dbReference>
<dbReference type="GO" id="GO:0015562">
    <property type="term" value="F:efflux transmembrane transporter activity"/>
    <property type="evidence" value="ECO:0007669"/>
    <property type="project" value="InterPro"/>
</dbReference>
<dbReference type="Gene3D" id="1.20.1600.10">
    <property type="entry name" value="Outer membrane efflux proteins (OEP)"/>
    <property type="match status" value="1"/>
</dbReference>
<dbReference type="InterPro" id="IPR003423">
    <property type="entry name" value="OMP_efflux"/>
</dbReference>
<keyword evidence="10" id="KW-1185">Reference proteome</keyword>
<dbReference type="STRING" id="474950.SAMN05421771_2997"/>
<keyword evidence="5" id="KW-0812">Transmembrane</keyword>
<keyword evidence="8" id="KW-0732">Signal</keyword>
<evidence type="ECO:0000313" key="10">
    <source>
        <dbReference type="Proteomes" id="UP000199024"/>
    </source>
</evidence>
<dbReference type="Proteomes" id="UP000199024">
    <property type="component" value="Unassembled WGS sequence"/>
</dbReference>
<dbReference type="AlphaFoldDB" id="A0A1I6MMT0"/>
<dbReference type="EMBL" id="FOZL01000001">
    <property type="protein sequence ID" value="SFS16898.1"/>
    <property type="molecule type" value="Genomic_DNA"/>
</dbReference>
<keyword evidence="3" id="KW-0813">Transport</keyword>
<gene>
    <name evidence="9" type="ORF">SAMN05421771_2997</name>
</gene>
<dbReference type="PANTHER" id="PTHR30026">
    <property type="entry name" value="OUTER MEMBRANE PROTEIN TOLC"/>
    <property type="match status" value="1"/>
</dbReference>
<keyword evidence="6" id="KW-0472">Membrane</keyword>
<evidence type="ECO:0000256" key="6">
    <source>
        <dbReference type="ARBA" id="ARBA00023136"/>
    </source>
</evidence>
<evidence type="ECO:0000256" key="5">
    <source>
        <dbReference type="ARBA" id="ARBA00022692"/>
    </source>
</evidence>
<dbReference type="GO" id="GO:1990281">
    <property type="term" value="C:efflux pump complex"/>
    <property type="evidence" value="ECO:0007669"/>
    <property type="project" value="TreeGrafter"/>
</dbReference>
<evidence type="ECO:0000313" key="9">
    <source>
        <dbReference type="EMBL" id="SFS16898.1"/>
    </source>
</evidence>
<dbReference type="SUPFAM" id="SSF56954">
    <property type="entry name" value="Outer membrane efflux proteins (OEP)"/>
    <property type="match status" value="1"/>
</dbReference>
<reference evidence="9 10" key="1">
    <citation type="submission" date="2016-10" db="EMBL/GenBank/DDBJ databases">
        <authorList>
            <person name="de Groot N.N."/>
        </authorList>
    </citation>
    <scope>NUCLEOTIDE SEQUENCE [LARGE SCALE GENOMIC DNA]</scope>
    <source>
        <strain evidence="9 10">DSM 21001</strain>
    </source>
</reference>
<accession>A0A1I6MMT0</accession>
<evidence type="ECO:0000256" key="2">
    <source>
        <dbReference type="ARBA" id="ARBA00007613"/>
    </source>
</evidence>
<evidence type="ECO:0000256" key="1">
    <source>
        <dbReference type="ARBA" id="ARBA00004442"/>
    </source>
</evidence>
<dbReference type="GO" id="GO:0009279">
    <property type="term" value="C:cell outer membrane"/>
    <property type="evidence" value="ECO:0007669"/>
    <property type="project" value="UniProtKB-SubCell"/>
</dbReference>
<dbReference type="PANTHER" id="PTHR30026:SF20">
    <property type="entry name" value="OUTER MEMBRANE PROTEIN TOLC"/>
    <property type="match status" value="1"/>
</dbReference>